<dbReference type="Proteomes" id="UP001156691">
    <property type="component" value="Unassembled WGS sequence"/>
</dbReference>
<evidence type="ECO:0000313" key="2">
    <source>
        <dbReference type="EMBL" id="GLQ53717.1"/>
    </source>
</evidence>
<dbReference type="PANTHER" id="PTHR43591">
    <property type="entry name" value="METHYLTRANSFERASE"/>
    <property type="match status" value="1"/>
</dbReference>
<evidence type="ECO:0000313" key="3">
    <source>
        <dbReference type="Proteomes" id="UP001156691"/>
    </source>
</evidence>
<protein>
    <recommendedName>
        <fullName evidence="1">Methyltransferase type 11 domain-containing protein</fullName>
    </recommendedName>
</protein>
<gene>
    <name evidence="2" type="ORF">GCM10010862_09760</name>
</gene>
<dbReference type="EMBL" id="BSNS01000005">
    <property type="protein sequence ID" value="GLQ53717.1"/>
    <property type="molecule type" value="Genomic_DNA"/>
</dbReference>
<name>A0ABQ5W0X8_9HYPH</name>
<sequence length="273" mass="29817">MTMPQALTPAQKYEQFFVPAIFGPWARMLVDRAGPRIGEALLDLACGTGIVARTAAPLVGPSGRVTALDLRPGMLAVAGALPPPEGAAIEWVEGDATDTGLPDANFDHIICQAGFQFFPDRVRAAREARRMLKDGGQLTLLVWQSIDRHPVYAAMAEAEIPRLGALGVSQEEVTVPFSLGNRADLRALLDEAGLRDIEIGEETREMRVPEPDRFVHNVEQAYAAVIPEFAADPAAFQRFLDEVEEETRDVVASHRQGEWVVFPMHALIATAQR</sequence>
<comment type="caution">
    <text evidence="2">The sequence shown here is derived from an EMBL/GenBank/DDBJ whole genome shotgun (WGS) entry which is preliminary data.</text>
</comment>
<dbReference type="RefSeq" id="WP_284339163.1">
    <property type="nucleotide sequence ID" value="NZ_BSNS01000005.1"/>
</dbReference>
<dbReference type="SUPFAM" id="SSF53335">
    <property type="entry name" value="S-adenosyl-L-methionine-dependent methyltransferases"/>
    <property type="match status" value="1"/>
</dbReference>
<keyword evidence="3" id="KW-1185">Reference proteome</keyword>
<proteinExistence type="predicted"/>
<dbReference type="CDD" id="cd02440">
    <property type="entry name" value="AdoMet_MTases"/>
    <property type="match status" value="1"/>
</dbReference>
<dbReference type="InterPro" id="IPR029063">
    <property type="entry name" value="SAM-dependent_MTases_sf"/>
</dbReference>
<dbReference type="Pfam" id="PF08241">
    <property type="entry name" value="Methyltransf_11"/>
    <property type="match status" value="1"/>
</dbReference>
<dbReference type="Gene3D" id="3.40.50.150">
    <property type="entry name" value="Vaccinia Virus protein VP39"/>
    <property type="match status" value="1"/>
</dbReference>
<evidence type="ECO:0000259" key="1">
    <source>
        <dbReference type="Pfam" id="PF08241"/>
    </source>
</evidence>
<organism evidence="2 3">
    <name type="scientific">Devosia nitrariae</name>
    <dbReference type="NCBI Taxonomy" id="2071872"/>
    <lineage>
        <taxon>Bacteria</taxon>
        <taxon>Pseudomonadati</taxon>
        <taxon>Pseudomonadota</taxon>
        <taxon>Alphaproteobacteria</taxon>
        <taxon>Hyphomicrobiales</taxon>
        <taxon>Devosiaceae</taxon>
        <taxon>Devosia</taxon>
    </lineage>
</organism>
<accession>A0ABQ5W0X8</accession>
<dbReference type="PANTHER" id="PTHR43591:SF24">
    <property type="entry name" value="2-METHOXY-6-POLYPRENYL-1,4-BENZOQUINOL METHYLASE, MITOCHONDRIAL"/>
    <property type="match status" value="1"/>
</dbReference>
<reference evidence="3" key="1">
    <citation type="journal article" date="2019" name="Int. J. Syst. Evol. Microbiol.">
        <title>The Global Catalogue of Microorganisms (GCM) 10K type strain sequencing project: providing services to taxonomists for standard genome sequencing and annotation.</title>
        <authorList>
            <consortium name="The Broad Institute Genomics Platform"/>
            <consortium name="The Broad Institute Genome Sequencing Center for Infectious Disease"/>
            <person name="Wu L."/>
            <person name="Ma J."/>
        </authorList>
    </citation>
    <scope>NUCLEOTIDE SEQUENCE [LARGE SCALE GENOMIC DNA]</scope>
    <source>
        <strain evidence="3">NBRC 112416</strain>
    </source>
</reference>
<feature type="domain" description="Methyltransferase type 11" evidence="1">
    <location>
        <begin position="42"/>
        <end position="138"/>
    </location>
</feature>
<dbReference type="InterPro" id="IPR013216">
    <property type="entry name" value="Methyltransf_11"/>
</dbReference>